<evidence type="ECO:0000313" key="4">
    <source>
        <dbReference type="Proteomes" id="UP000193144"/>
    </source>
</evidence>
<feature type="domain" description="DUF2293" evidence="2">
    <location>
        <begin position="163"/>
        <end position="245"/>
    </location>
</feature>
<reference evidence="3 4" key="1">
    <citation type="submission" date="2016-07" db="EMBL/GenBank/DDBJ databases">
        <title>Pervasive Adenine N6-methylation of Active Genes in Fungi.</title>
        <authorList>
            <consortium name="DOE Joint Genome Institute"/>
            <person name="Mondo S.J."/>
            <person name="Dannebaum R.O."/>
            <person name="Kuo R.C."/>
            <person name="Labutti K."/>
            <person name="Haridas S."/>
            <person name="Kuo A."/>
            <person name="Salamov A."/>
            <person name="Ahrendt S.R."/>
            <person name="Lipzen A."/>
            <person name="Sullivan W."/>
            <person name="Andreopoulos W.B."/>
            <person name="Clum A."/>
            <person name="Lindquist E."/>
            <person name="Daum C."/>
            <person name="Ramamoorthy G.K."/>
            <person name="Gryganskyi A."/>
            <person name="Culley D."/>
            <person name="Magnuson J.K."/>
            <person name="James T.Y."/>
            <person name="O'Malley M.A."/>
            <person name="Stajich J.E."/>
            <person name="Spatafora J.W."/>
            <person name="Visel A."/>
            <person name="Grigoriev I.V."/>
        </authorList>
    </citation>
    <scope>NUCLEOTIDE SEQUENCE [LARGE SCALE GENOMIC DNA]</scope>
    <source>
        <strain evidence="3 4">CBS 115471</strain>
    </source>
</reference>
<accession>A0A1Y2A2K8</accession>
<feature type="region of interest" description="Disordered" evidence="1">
    <location>
        <begin position="1"/>
        <end position="21"/>
    </location>
</feature>
<keyword evidence="4" id="KW-1185">Reference proteome</keyword>
<comment type="caution">
    <text evidence="3">The sequence shown here is derived from an EMBL/GenBank/DDBJ whole genome shotgun (WGS) entry which is preliminary data.</text>
</comment>
<organism evidence="3 4">
    <name type="scientific">Clohesyomyces aquaticus</name>
    <dbReference type="NCBI Taxonomy" id="1231657"/>
    <lineage>
        <taxon>Eukaryota</taxon>
        <taxon>Fungi</taxon>
        <taxon>Dikarya</taxon>
        <taxon>Ascomycota</taxon>
        <taxon>Pezizomycotina</taxon>
        <taxon>Dothideomycetes</taxon>
        <taxon>Pleosporomycetidae</taxon>
        <taxon>Pleosporales</taxon>
        <taxon>Lindgomycetaceae</taxon>
        <taxon>Clohesyomyces</taxon>
    </lineage>
</organism>
<feature type="compositionally biased region" description="Low complexity" evidence="1">
    <location>
        <begin position="472"/>
        <end position="493"/>
    </location>
</feature>
<protein>
    <recommendedName>
        <fullName evidence="2">DUF2293 domain-containing protein</fullName>
    </recommendedName>
</protein>
<dbReference type="Pfam" id="PF10056">
    <property type="entry name" value="DUF2293"/>
    <property type="match status" value="1"/>
</dbReference>
<dbReference type="PANTHER" id="PTHR38113">
    <property type="match status" value="1"/>
</dbReference>
<proteinExistence type="predicted"/>
<evidence type="ECO:0000256" key="1">
    <source>
        <dbReference type="SAM" id="MobiDB-lite"/>
    </source>
</evidence>
<dbReference type="PANTHER" id="PTHR38113:SF1">
    <property type="entry name" value="DUF2293 DOMAIN-CONTAINING PROTEIN"/>
    <property type="match status" value="1"/>
</dbReference>
<feature type="region of interest" description="Disordered" evidence="1">
    <location>
        <begin position="585"/>
        <end position="608"/>
    </location>
</feature>
<evidence type="ECO:0000313" key="3">
    <source>
        <dbReference type="EMBL" id="ORY16749.1"/>
    </source>
</evidence>
<name>A0A1Y2A2K8_9PLEO</name>
<dbReference type="Proteomes" id="UP000193144">
    <property type="component" value="Unassembled WGS sequence"/>
</dbReference>
<dbReference type="InterPro" id="IPR018744">
    <property type="entry name" value="DUF2293"/>
</dbReference>
<dbReference type="EMBL" id="MCFA01000016">
    <property type="protein sequence ID" value="ORY16749.1"/>
    <property type="molecule type" value="Genomic_DNA"/>
</dbReference>
<gene>
    <name evidence="3" type="ORF">BCR34DRAFT_661282</name>
</gene>
<feature type="region of interest" description="Disordered" evidence="1">
    <location>
        <begin position="464"/>
        <end position="494"/>
    </location>
</feature>
<dbReference type="AlphaFoldDB" id="A0A1Y2A2K8"/>
<dbReference type="STRING" id="1231657.A0A1Y2A2K8"/>
<sequence>MGRGGGHPTAPDRLQSNRAAHKRKTYQTILESVVDKKKILDAVWSFSKKPPPRYVYVHTTQESSRIIIASLERCRLRGLRVHQLSSRQDKSAKLQLDPNKIAHYSTPIGYYLPEGVVAEVCDDLGYAWDVDHKNELHLQSGSGGASLGTQNHEATREEITAAILHHVPKIPAEEVDKIINHAFKKGENRVGSAGNLSLIDRVNLAVQAHIRHTYTDYDKLLKQKEYKEARHEAEPGIVSVLKKWRNLDDNGELEEGFREVVVLDDDDATSKDEGNHESGVVLREGFRGLEQMAAPARSTRHPDDVDTDILGPGNGVPRVPPLRRPLSPAHPTNSSYLDHRKIRYEPVFGPSSNVQPAFQAPKPATRQNARRALLADGVLYNLQPVDSSMASPQLTTSVGRPVAQLEPDPHMLQFVPPSSRVRRPVEEVYQQPFPMVVPSRYATPQMRSPPAAPRRQSEQDIVLPSVEREAQSPYSLRSPNSRPNNNPRPLVRRYNPDEIVDLTSSPRHNGGGRGEPSEYVRVVSRPETREVLPLYSPVPPRAPRPSDVRGIYYEEPTRGVRSAQMPESHRTVYGYPPAVPRLHAEEQYPRPYPPVVEPGYVRSDQQRY</sequence>
<dbReference type="OrthoDB" id="5288828at2759"/>
<evidence type="ECO:0000259" key="2">
    <source>
        <dbReference type="Pfam" id="PF10056"/>
    </source>
</evidence>